<name>A0A4R2GIT6_9HYPH</name>
<keyword evidence="1" id="KW-0812">Transmembrane</keyword>
<gene>
    <name evidence="2" type="ORF">EV666_12318</name>
</gene>
<keyword evidence="1" id="KW-0472">Membrane</keyword>
<accession>A0A4R2GIT6</accession>
<comment type="caution">
    <text evidence="2">The sequence shown here is derived from an EMBL/GenBank/DDBJ whole genome shotgun (WGS) entry which is preliminary data.</text>
</comment>
<feature type="transmembrane region" description="Helical" evidence="1">
    <location>
        <begin position="182"/>
        <end position="199"/>
    </location>
</feature>
<sequence>MHDLAIALIIGVELVLLAARRRRARRGPALRLFQLYLVAAQTMAWLVMNDLASHEMLDLYGGPDQKNDLFLAIVAAAVLFLATRLLDPGDQGSDPTPAGAHGPVLLVATACATVWTALFLLAMSTLDLERLWATSHYLDLTDPDIMTRGAAPGLALGALPYAGAAAAAMAAALYAAPRPGRWLAGLLLFQGAVTTLWLLAAHSRAAALAPATFAVLTLVWTGGRGARWRRLSPWPGRWRGATPAVMASPAWRPSPARLPGRINGCPVSPAM</sequence>
<keyword evidence="1" id="KW-1133">Transmembrane helix</keyword>
<feature type="transmembrane region" description="Helical" evidence="1">
    <location>
        <begin position="154"/>
        <end position="175"/>
    </location>
</feature>
<evidence type="ECO:0000256" key="1">
    <source>
        <dbReference type="SAM" id="Phobius"/>
    </source>
</evidence>
<proteinExistence type="predicted"/>
<feature type="transmembrane region" description="Helical" evidence="1">
    <location>
        <begin position="68"/>
        <end position="86"/>
    </location>
</feature>
<feature type="transmembrane region" description="Helical" evidence="1">
    <location>
        <begin position="29"/>
        <end position="48"/>
    </location>
</feature>
<evidence type="ECO:0000313" key="3">
    <source>
        <dbReference type="Proteomes" id="UP000294881"/>
    </source>
</evidence>
<protein>
    <submittedName>
        <fullName evidence="2">Uncharacterized protein</fullName>
    </submittedName>
</protein>
<keyword evidence="3" id="KW-1185">Reference proteome</keyword>
<reference evidence="2 3" key="1">
    <citation type="submission" date="2019-03" db="EMBL/GenBank/DDBJ databases">
        <title>Genomic Encyclopedia of Type Strains, Phase IV (KMG-IV): sequencing the most valuable type-strain genomes for metagenomic binning, comparative biology and taxonomic classification.</title>
        <authorList>
            <person name="Goeker M."/>
        </authorList>
    </citation>
    <scope>NUCLEOTIDE SEQUENCE [LARGE SCALE GENOMIC DNA]</scope>
    <source>
        <strain evidence="2 3">DSM 22958</strain>
    </source>
</reference>
<dbReference type="AlphaFoldDB" id="A0A4R2GIT6"/>
<feature type="transmembrane region" description="Helical" evidence="1">
    <location>
        <begin position="205"/>
        <end position="223"/>
    </location>
</feature>
<feature type="transmembrane region" description="Helical" evidence="1">
    <location>
        <begin position="98"/>
        <end position="122"/>
    </location>
</feature>
<evidence type="ECO:0000313" key="2">
    <source>
        <dbReference type="EMBL" id="TCO08500.1"/>
    </source>
</evidence>
<dbReference type="EMBL" id="SLWL01000023">
    <property type="protein sequence ID" value="TCO08500.1"/>
    <property type="molecule type" value="Genomic_DNA"/>
</dbReference>
<dbReference type="Proteomes" id="UP000294881">
    <property type="component" value="Unassembled WGS sequence"/>
</dbReference>
<dbReference type="RefSeq" id="WP_132010616.1">
    <property type="nucleotide sequence ID" value="NZ_JBHUNN010000002.1"/>
</dbReference>
<organism evidence="2 3">
    <name type="scientific">Camelimonas lactis</name>
    <dbReference type="NCBI Taxonomy" id="659006"/>
    <lineage>
        <taxon>Bacteria</taxon>
        <taxon>Pseudomonadati</taxon>
        <taxon>Pseudomonadota</taxon>
        <taxon>Alphaproteobacteria</taxon>
        <taxon>Hyphomicrobiales</taxon>
        <taxon>Chelatococcaceae</taxon>
        <taxon>Camelimonas</taxon>
    </lineage>
</organism>